<gene>
    <name evidence="1" type="ORF">KIL84_002844</name>
</gene>
<dbReference type="Proteomes" id="UP000827986">
    <property type="component" value="Unassembled WGS sequence"/>
</dbReference>
<accession>A0A9D3WSY0</accession>
<dbReference type="AlphaFoldDB" id="A0A9D3WSY0"/>
<sequence length="111" mass="12981">MLQQNMITLVSVSRSPYSIGQGRLLARIRGHRYRGFHIKKRDTFVWRPLQIRHICKIAGVCVTSVSCTAAARSREYRCVISFVGETDKSLLWKFHYDVSSFPLYCRERRTL</sequence>
<reference evidence="1" key="1">
    <citation type="submission" date="2021-09" db="EMBL/GenBank/DDBJ databases">
        <title>The genome of Mauremys mutica provides insights into the evolution of semi-aquatic lifestyle.</title>
        <authorList>
            <person name="Gong S."/>
            <person name="Gao Y."/>
        </authorList>
    </citation>
    <scope>NUCLEOTIDE SEQUENCE</scope>
    <source>
        <strain evidence="1">MM-2020</strain>
        <tissue evidence="1">Muscle</tissue>
    </source>
</reference>
<protein>
    <submittedName>
        <fullName evidence="1">Uncharacterized protein</fullName>
    </submittedName>
</protein>
<keyword evidence="2" id="KW-1185">Reference proteome</keyword>
<evidence type="ECO:0000313" key="2">
    <source>
        <dbReference type="Proteomes" id="UP000827986"/>
    </source>
</evidence>
<comment type="caution">
    <text evidence="1">The sequence shown here is derived from an EMBL/GenBank/DDBJ whole genome shotgun (WGS) entry which is preliminary data.</text>
</comment>
<dbReference type="EMBL" id="JAHDVG010000486">
    <property type="protein sequence ID" value="KAH1167361.1"/>
    <property type="molecule type" value="Genomic_DNA"/>
</dbReference>
<proteinExistence type="predicted"/>
<name>A0A9D3WSY0_9SAUR</name>
<evidence type="ECO:0000313" key="1">
    <source>
        <dbReference type="EMBL" id="KAH1167361.1"/>
    </source>
</evidence>
<organism evidence="1 2">
    <name type="scientific">Mauremys mutica</name>
    <name type="common">yellowpond turtle</name>
    <dbReference type="NCBI Taxonomy" id="74926"/>
    <lineage>
        <taxon>Eukaryota</taxon>
        <taxon>Metazoa</taxon>
        <taxon>Chordata</taxon>
        <taxon>Craniata</taxon>
        <taxon>Vertebrata</taxon>
        <taxon>Euteleostomi</taxon>
        <taxon>Archelosauria</taxon>
        <taxon>Testudinata</taxon>
        <taxon>Testudines</taxon>
        <taxon>Cryptodira</taxon>
        <taxon>Durocryptodira</taxon>
        <taxon>Testudinoidea</taxon>
        <taxon>Geoemydidae</taxon>
        <taxon>Geoemydinae</taxon>
        <taxon>Mauremys</taxon>
    </lineage>
</organism>